<gene>
    <name evidence="19" type="ORF">SS37A_39510</name>
</gene>
<keyword evidence="4 14" id="KW-1134">Transmembrane beta strand</keyword>
<dbReference type="PROSITE" id="PS01156">
    <property type="entry name" value="TONB_DEPENDENT_REC_2"/>
    <property type="match status" value="1"/>
</dbReference>
<evidence type="ECO:0000256" key="6">
    <source>
        <dbReference type="ARBA" id="ARBA00022692"/>
    </source>
</evidence>
<feature type="domain" description="TonB-dependent receptor-like beta-barrel" evidence="17">
    <location>
        <begin position="279"/>
        <end position="712"/>
    </location>
</feature>
<evidence type="ECO:0000256" key="11">
    <source>
        <dbReference type="ARBA" id="ARBA00023136"/>
    </source>
</evidence>
<dbReference type="SUPFAM" id="SSF56935">
    <property type="entry name" value="Porins"/>
    <property type="match status" value="1"/>
</dbReference>
<evidence type="ECO:0000313" key="19">
    <source>
        <dbReference type="EMBL" id="BDV36421.1"/>
    </source>
</evidence>
<dbReference type="InterPro" id="IPR012910">
    <property type="entry name" value="Plug_dom"/>
</dbReference>
<dbReference type="CDD" id="cd01347">
    <property type="entry name" value="ligand_gated_channel"/>
    <property type="match status" value="1"/>
</dbReference>
<evidence type="ECO:0000259" key="17">
    <source>
        <dbReference type="Pfam" id="PF00593"/>
    </source>
</evidence>
<dbReference type="RefSeq" id="WP_281932525.1">
    <property type="nucleotide sequence ID" value="NZ_AP027144.1"/>
</dbReference>
<dbReference type="InterPro" id="IPR010105">
    <property type="entry name" value="TonB_sidphr_rcpt"/>
</dbReference>
<geneLocation type="plasmid" evidence="19 20">
    <name>pSS37A-Re-2</name>
</geneLocation>
<keyword evidence="13 14" id="KW-0998">Cell outer membrane</keyword>
<comment type="subcellular location">
    <subcellularLocation>
        <location evidence="1 14">Cell outer membrane</location>
        <topology evidence="1 14">Multi-pass membrane protein</topology>
    </subcellularLocation>
</comment>
<evidence type="ECO:0000256" key="7">
    <source>
        <dbReference type="ARBA" id="ARBA00022729"/>
    </source>
</evidence>
<feature type="domain" description="TonB-dependent receptor plug" evidence="18">
    <location>
        <begin position="110"/>
        <end position="202"/>
    </location>
</feature>
<keyword evidence="8" id="KW-0408">Iron</keyword>
<keyword evidence="20" id="KW-1185">Reference proteome</keyword>
<evidence type="ECO:0000256" key="12">
    <source>
        <dbReference type="ARBA" id="ARBA00023170"/>
    </source>
</evidence>
<evidence type="ECO:0000259" key="18">
    <source>
        <dbReference type="Pfam" id="PF07715"/>
    </source>
</evidence>
<feature type="short sequence motif" description="TonB C-terminal box" evidence="15">
    <location>
        <begin position="736"/>
        <end position="753"/>
    </location>
</feature>
<evidence type="ECO:0000256" key="4">
    <source>
        <dbReference type="ARBA" id="ARBA00022452"/>
    </source>
</evidence>
<organism evidence="19 20">
    <name type="scientific">Methylocystis iwaonis</name>
    <dbReference type="NCBI Taxonomy" id="2885079"/>
    <lineage>
        <taxon>Bacteria</taxon>
        <taxon>Pseudomonadati</taxon>
        <taxon>Pseudomonadota</taxon>
        <taxon>Alphaproteobacteria</taxon>
        <taxon>Hyphomicrobiales</taxon>
        <taxon>Methylocystaceae</taxon>
        <taxon>Methylocystis</taxon>
    </lineage>
</organism>
<keyword evidence="6 14" id="KW-0812">Transmembrane</keyword>
<dbReference type="Pfam" id="PF07715">
    <property type="entry name" value="Plug"/>
    <property type="match status" value="1"/>
</dbReference>
<dbReference type="InterPro" id="IPR010917">
    <property type="entry name" value="TonB_rcpt_CS"/>
</dbReference>
<evidence type="ECO:0000256" key="16">
    <source>
        <dbReference type="RuleBase" id="RU003357"/>
    </source>
</evidence>
<protein>
    <submittedName>
        <fullName evidence="19">Ligand-gated channel</fullName>
    </submittedName>
</protein>
<accession>A0ABM8EEF2</accession>
<keyword evidence="3 14" id="KW-0813">Transport</keyword>
<keyword evidence="5" id="KW-0410">Iron transport</keyword>
<evidence type="ECO:0000313" key="20">
    <source>
        <dbReference type="Proteomes" id="UP001317629"/>
    </source>
</evidence>
<sequence length="753" mass="81973">MGRTAGISIEGPRIRDRRVTPVLLLPREGRFGAIGISAIGVSLATLSISAVRAQVAPTELPTLDVAAEGAPTNTPTDVAAGDAPTNTATVEGGYRVKNAYVGPFGERALVDTPFSINVVPLDLMKNQQLLSLREAFRLIPSVQGENIRPQTRGMQAGVVQNTRIDGLNIAATTDYPLEQFERIEVLNGLSSAIYGPFNPAGTFNYVLKRPTEAPLREVTLSYLSRSAWFGHADLGGFLDPERRFGYRLNLLQQNGETYVDGSQSKRQLASLAFDIHATPNTVLETNASFYNFVTKNLPGTFTLGRKATIFPAAPDPTRQGYGQTFGGDDNQTAIFSGRLRHDFDQDWRLTLGLLRQSNDRASTVPTNTLTDNFGNYTTTAATTTFSLDTVLSNQAALNGRFFTGPVSHDVVFANNGFLWDRYSPYVLGPVTLGSANLANPALFAARSFPDFKSRFLSVETLQQSFTVGDVIGFGEHWGAQFALSQSWINARNLNSAGVTTSAFNTSGVSPTASLLFKPLRNQTAYLTYSENLQQGDTAPNGVANAGAVLAPFRAKQWELGYKIDLERIDLRAALFQIERPFAYTVNNVYGVNGKQINRGVELTASGKATDDLTVFAGLSLLDPKLYDTGSALTSNKQILGLSHIVFNILMDYRIPFGPGLAANANINFASNRPGNYANTTFVDGYTVADLGLRYSTRLMDREVTWRLNVYNITNAHYWANVAPTGQNGYNSTDFGTGTLGAPRTLRFSMQMEF</sequence>
<dbReference type="InterPro" id="IPR036942">
    <property type="entry name" value="Beta-barrel_TonB_sf"/>
</dbReference>
<reference evidence="19 20" key="1">
    <citation type="journal article" date="2023" name="Int. J. Syst. Evol. Microbiol.">
        <title>Methylocystis iwaonis sp. nov., a type II methane-oxidizing bacterium from surface soil of a rice paddy field in Japan, and emended description of the genus Methylocystis (ex Whittenbury et al. 1970) Bowman et al. 1993.</title>
        <authorList>
            <person name="Kaise H."/>
            <person name="Sawadogo J.B."/>
            <person name="Alam M.S."/>
            <person name="Ueno C."/>
            <person name="Dianou D."/>
            <person name="Shinjo R."/>
            <person name="Asakawa S."/>
        </authorList>
    </citation>
    <scope>NUCLEOTIDE SEQUENCE [LARGE SCALE GENOMIC DNA]</scope>
    <source>
        <strain evidence="19 20">SS37A-Re</strain>
    </source>
</reference>
<dbReference type="EMBL" id="AP027144">
    <property type="protein sequence ID" value="BDV36421.1"/>
    <property type="molecule type" value="Genomic_DNA"/>
</dbReference>
<evidence type="ECO:0000256" key="1">
    <source>
        <dbReference type="ARBA" id="ARBA00004571"/>
    </source>
</evidence>
<evidence type="ECO:0000256" key="13">
    <source>
        <dbReference type="ARBA" id="ARBA00023237"/>
    </source>
</evidence>
<dbReference type="PANTHER" id="PTHR32552">
    <property type="entry name" value="FERRICHROME IRON RECEPTOR-RELATED"/>
    <property type="match status" value="1"/>
</dbReference>
<keyword evidence="19" id="KW-0614">Plasmid</keyword>
<evidence type="ECO:0000256" key="10">
    <source>
        <dbReference type="ARBA" id="ARBA00023077"/>
    </source>
</evidence>
<evidence type="ECO:0000256" key="9">
    <source>
        <dbReference type="ARBA" id="ARBA00023065"/>
    </source>
</evidence>
<proteinExistence type="inferred from homology"/>
<evidence type="ECO:0000256" key="2">
    <source>
        <dbReference type="ARBA" id="ARBA00009810"/>
    </source>
</evidence>
<dbReference type="InterPro" id="IPR000531">
    <property type="entry name" value="Beta-barrel_TonB"/>
</dbReference>
<dbReference type="Pfam" id="PF00593">
    <property type="entry name" value="TonB_dep_Rec_b-barrel"/>
    <property type="match status" value="1"/>
</dbReference>
<dbReference type="InterPro" id="IPR037066">
    <property type="entry name" value="Plug_dom_sf"/>
</dbReference>
<keyword evidence="10 16" id="KW-0798">TonB box</keyword>
<evidence type="ECO:0000256" key="5">
    <source>
        <dbReference type="ARBA" id="ARBA00022496"/>
    </source>
</evidence>
<evidence type="ECO:0000256" key="15">
    <source>
        <dbReference type="PROSITE-ProRule" id="PRU10144"/>
    </source>
</evidence>
<dbReference type="Proteomes" id="UP001317629">
    <property type="component" value="Plasmid pSS37A-Re-2"/>
</dbReference>
<dbReference type="PANTHER" id="PTHR32552:SF82">
    <property type="entry name" value="FCUA PROTEIN"/>
    <property type="match status" value="1"/>
</dbReference>
<evidence type="ECO:0000256" key="3">
    <source>
        <dbReference type="ARBA" id="ARBA00022448"/>
    </source>
</evidence>
<dbReference type="NCBIfam" id="TIGR01783">
    <property type="entry name" value="TonB-siderophor"/>
    <property type="match status" value="1"/>
</dbReference>
<keyword evidence="12" id="KW-0675">Receptor</keyword>
<dbReference type="Gene3D" id="2.170.130.10">
    <property type="entry name" value="TonB-dependent receptor, plug domain"/>
    <property type="match status" value="1"/>
</dbReference>
<keyword evidence="11 14" id="KW-0472">Membrane</keyword>
<evidence type="ECO:0000256" key="14">
    <source>
        <dbReference type="PROSITE-ProRule" id="PRU01360"/>
    </source>
</evidence>
<keyword evidence="7" id="KW-0732">Signal</keyword>
<keyword evidence="9" id="KW-0406">Ion transport</keyword>
<dbReference type="InterPro" id="IPR039426">
    <property type="entry name" value="TonB-dep_rcpt-like"/>
</dbReference>
<comment type="similarity">
    <text evidence="2 14 16">Belongs to the TonB-dependent receptor family.</text>
</comment>
<name>A0ABM8EEF2_9HYPH</name>
<dbReference type="Gene3D" id="2.40.170.20">
    <property type="entry name" value="TonB-dependent receptor, beta-barrel domain"/>
    <property type="match status" value="1"/>
</dbReference>
<dbReference type="PROSITE" id="PS52016">
    <property type="entry name" value="TONB_DEPENDENT_REC_3"/>
    <property type="match status" value="1"/>
</dbReference>
<evidence type="ECO:0000256" key="8">
    <source>
        <dbReference type="ARBA" id="ARBA00023004"/>
    </source>
</evidence>